<evidence type="ECO:0000313" key="1">
    <source>
        <dbReference type="EMBL" id="CUO92877.1"/>
    </source>
</evidence>
<evidence type="ECO:0000313" key="4">
    <source>
        <dbReference type="EMBL" id="KAA5479919.1"/>
    </source>
</evidence>
<evidence type="ECO:0000313" key="3">
    <source>
        <dbReference type="EMBL" id="KAA5464666.1"/>
    </source>
</evidence>
<evidence type="ECO:0000313" key="6">
    <source>
        <dbReference type="EMBL" id="KAA5501723.1"/>
    </source>
</evidence>
<dbReference type="KEGG" id="bcac:CGC64_10380"/>
<dbReference type="EMBL" id="VVYP01000005">
    <property type="protein sequence ID" value="KAA5464666.1"/>
    <property type="molecule type" value="Genomic_DNA"/>
</dbReference>
<dbReference type="Proteomes" id="UP000095657">
    <property type="component" value="Unassembled WGS sequence"/>
</dbReference>
<sequence length="85" mass="9687">MSAQTPQKFTLEEISLRKKKLLNEIHAQKKAMTATTREIFAPIAPANNKADAIMRSFNTGMAIFDGVMLGVKVMRKVRTYFRNLR</sequence>
<proteinExistence type="predicted"/>
<dbReference type="EMBL" id="CP103166">
    <property type="protein sequence ID" value="UVQ95036.1"/>
    <property type="molecule type" value="Genomic_DNA"/>
</dbReference>
<reference evidence="19 20" key="3">
    <citation type="journal article" date="2019" name="Nat. Med.">
        <title>A library of human gut bacterial isolates paired with longitudinal multiomics data enables mechanistic microbiome research.</title>
        <authorList>
            <person name="Poyet M."/>
            <person name="Groussin M."/>
            <person name="Gibbons S.M."/>
            <person name="Avila-Pacheco J."/>
            <person name="Jiang X."/>
            <person name="Kearney S.M."/>
            <person name="Perrotta A.R."/>
            <person name="Berdy B."/>
            <person name="Zhao S."/>
            <person name="Lieberman T.D."/>
            <person name="Swanson P.K."/>
            <person name="Smith M."/>
            <person name="Roesemann S."/>
            <person name="Alexander J.E."/>
            <person name="Rich S.A."/>
            <person name="Livny J."/>
            <person name="Vlamakis H."/>
            <person name="Clish C."/>
            <person name="Bullock K."/>
            <person name="Deik A."/>
            <person name="Scott J."/>
            <person name="Pierce K.A."/>
            <person name="Xavier R.J."/>
            <person name="Alm E.J."/>
        </authorList>
    </citation>
    <scope>NUCLEOTIDE SEQUENCE [LARGE SCALE GENOMIC DNA]</scope>
    <source>
        <strain evidence="6 19">BIOML-A19</strain>
        <strain evidence="5 22">BIOML-A21</strain>
        <strain evidence="4 20">BIOML-A25</strain>
        <strain evidence="3 21">BIOML-A31</strain>
    </source>
</reference>
<dbReference type="Proteomes" id="UP000284205">
    <property type="component" value="Unassembled WGS sequence"/>
</dbReference>
<dbReference type="EMBL" id="QSCS01000002">
    <property type="protein sequence ID" value="RGY29460.1"/>
    <property type="molecule type" value="Genomic_DNA"/>
</dbReference>
<reference evidence="15 16" key="2">
    <citation type="submission" date="2018-08" db="EMBL/GenBank/DDBJ databases">
        <title>A genome reference for cultivated species of the human gut microbiota.</title>
        <authorList>
            <person name="Zou Y."/>
            <person name="Xue W."/>
            <person name="Luo G."/>
        </authorList>
    </citation>
    <scope>NUCLEOTIDE SEQUENCE [LARGE SCALE GENOMIC DNA]</scope>
    <source>
        <strain evidence="8 16">AF24-29LB</strain>
        <strain evidence="11 15">AM16-49B</strain>
        <strain evidence="10 18">AM31-16AC</strain>
        <strain evidence="9 17">OF02-6LB</strain>
    </source>
</reference>
<dbReference type="Proteomes" id="UP000368418">
    <property type="component" value="Unassembled WGS sequence"/>
</dbReference>
<evidence type="ECO:0000313" key="9">
    <source>
        <dbReference type="EMBL" id="RGY29460.1"/>
    </source>
</evidence>
<dbReference type="GeneID" id="75113968"/>
<evidence type="ECO:0000313" key="19">
    <source>
        <dbReference type="Proteomes" id="UP000368418"/>
    </source>
</evidence>
<dbReference type="EMBL" id="QSJD01000002">
    <property type="protein sequence ID" value="RHD53324.1"/>
    <property type="molecule type" value="Genomic_DNA"/>
</dbReference>
<evidence type="ECO:0000313" key="21">
    <source>
        <dbReference type="Proteomes" id="UP000475905"/>
    </source>
</evidence>
<evidence type="ECO:0000313" key="10">
    <source>
        <dbReference type="EMBL" id="RHD53324.1"/>
    </source>
</evidence>
<dbReference type="EMBL" id="QRUO01000002">
    <property type="protein sequence ID" value="RGR73668.1"/>
    <property type="molecule type" value="Genomic_DNA"/>
</dbReference>
<dbReference type="EMBL" id="VVYJ01000002">
    <property type="protein sequence ID" value="KAA5479919.1"/>
    <property type="molecule type" value="Genomic_DNA"/>
</dbReference>
<dbReference type="Proteomes" id="UP000283512">
    <property type="component" value="Unassembled WGS sequence"/>
</dbReference>
<accession>A0A174J4T9</accession>
<dbReference type="Proteomes" id="UP000427825">
    <property type="component" value="Unassembled WGS sequence"/>
</dbReference>
<dbReference type="Proteomes" id="UP000491168">
    <property type="component" value="Unassembled WGS sequence"/>
</dbReference>
<evidence type="ECO:0000313" key="17">
    <source>
        <dbReference type="Proteomes" id="UP000284431"/>
    </source>
</evidence>
<dbReference type="Proteomes" id="UP001170023">
    <property type="component" value="Unassembled WGS sequence"/>
</dbReference>
<dbReference type="EMBL" id="CZAI01000002">
    <property type="protein sequence ID" value="CUO92877.1"/>
    <property type="molecule type" value="Genomic_DNA"/>
</dbReference>
<evidence type="ECO:0000313" key="7">
    <source>
        <dbReference type="EMBL" id="MDO6356285.1"/>
    </source>
</evidence>
<gene>
    <name evidence="11" type="ORF">DW190_15370</name>
    <name evidence="10" type="ORF">DW794_02045</name>
    <name evidence="8" type="ORF">DWY26_02625</name>
    <name evidence="9" type="ORF">DXA49_01365</name>
    <name evidence="1" type="ORF">ERS852494_01122</name>
    <name evidence="2" type="ORF">ERS852558_00723</name>
    <name evidence="6" type="ORF">F2Y31_06190</name>
    <name evidence="5" type="ORF">F2Y35_05690</name>
    <name evidence="3" type="ORF">F2Y36_06065</name>
    <name evidence="4" type="ORF">F2Y39_04745</name>
    <name evidence="12" type="ORF">NXW23_11420</name>
    <name evidence="7" type="ORF">Q4469_00990</name>
</gene>
<dbReference type="EMBL" id="JAUONL010000001">
    <property type="protein sequence ID" value="MDO6356285.1"/>
    <property type="molecule type" value="Genomic_DNA"/>
</dbReference>
<dbReference type="EMBL" id="VVYF01000005">
    <property type="protein sequence ID" value="KAA5493666.1"/>
    <property type="molecule type" value="Genomic_DNA"/>
</dbReference>
<evidence type="ECO:0000313" key="18">
    <source>
        <dbReference type="Proteomes" id="UP000284689"/>
    </source>
</evidence>
<evidence type="ECO:0000313" key="8">
    <source>
        <dbReference type="EMBL" id="RGR73668.1"/>
    </source>
</evidence>
<name>A0A174J4T9_9BACE</name>
<dbReference type="EMBL" id="VVYD01000003">
    <property type="protein sequence ID" value="KAA5501723.1"/>
    <property type="molecule type" value="Genomic_DNA"/>
</dbReference>
<evidence type="ECO:0000313" key="16">
    <source>
        <dbReference type="Proteomes" id="UP000284205"/>
    </source>
</evidence>
<dbReference type="Proteomes" id="UP000095725">
    <property type="component" value="Unassembled WGS sequence"/>
</dbReference>
<evidence type="ECO:0000313" key="11">
    <source>
        <dbReference type="EMBL" id="RHH87694.1"/>
    </source>
</evidence>
<evidence type="ECO:0000313" key="22">
    <source>
        <dbReference type="Proteomes" id="UP000491168"/>
    </source>
</evidence>
<dbReference type="Proteomes" id="UP000284431">
    <property type="component" value="Unassembled WGS sequence"/>
</dbReference>
<evidence type="ECO:0000313" key="12">
    <source>
        <dbReference type="EMBL" id="UVQ95036.1"/>
    </source>
</evidence>
<organism evidence="1 13">
    <name type="scientific">Bacteroides caccae</name>
    <dbReference type="NCBI Taxonomy" id="47678"/>
    <lineage>
        <taxon>Bacteria</taxon>
        <taxon>Pseudomonadati</taxon>
        <taxon>Bacteroidota</taxon>
        <taxon>Bacteroidia</taxon>
        <taxon>Bacteroidales</taxon>
        <taxon>Bacteroidaceae</taxon>
        <taxon>Bacteroides</taxon>
    </lineage>
</organism>
<reference evidence="7" key="5">
    <citation type="submission" date="2023-07" db="EMBL/GenBank/DDBJ databases">
        <title>Whole Genome Sequencing of Colonoscopy isolates.</title>
        <authorList>
            <person name="Surve S.V."/>
            <person name="Valls R.A."/>
            <person name="Barrak K.E."/>
            <person name="Gardner T.B."/>
            <person name="O'Toole G.A."/>
        </authorList>
    </citation>
    <scope>NUCLEOTIDE SEQUENCE</scope>
    <source>
        <strain evidence="7">GP0119</strain>
    </source>
</reference>
<dbReference type="Proteomes" id="UP000284689">
    <property type="component" value="Unassembled WGS sequence"/>
</dbReference>
<dbReference type="EMBL" id="CZBL01000002">
    <property type="protein sequence ID" value="CUP66409.1"/>
    <property type="molecule type" value="Genomic_DNA"/>
</dbReference>
<dbReference type="EMBL" id="QRKD01000016">
    <property type="protein sequence ID" value="RHH87694.1"/>
    <property type="molecule type" value="Genomic_DNA"/>
</dbReference>
<dbReference type="RefSeq" id="WP_005677874.1">
    <property type="nucleotide sequence ID" value="NZ_CABMOQ010000006.1"/>
</dbReference>
<evidence type="ECO:0000313" key="15">
    <source>
        <dbReference type="Proteomes" id="UP000283512"/>
    </source>
</evidence>
<dbReference type="AlphaFoldDB" id="A0A174J4T9"/>
<protein>
    <submittedName>
        <fullName evidence="1">Uncharacterized protein</fullName>
    </submittedName>
</protein>
<reference evidence="12" key="4">
    <citation type="submission" date="2022-08" db="EMBL/GenBank/DDBJ databases">
        <title>Genome Sequencing of Bacteroides fragilis Group Isolates with Nanopore Technology.</title>
        <authorList>
            <person name="Tisza M.J."/>
            <person name="Smith D."/>
            <person name="Dekker J.P."/>
        </authorList>
    </citation>
    <scope>NUCLEOTIDE SEQUENCE</scope>
    <source>
        <strain evidence="12">BFG-474</strain>
    </source>
</reference>
<evidence type="ECO:0000313" key="20">
    <source>
        <dbReference type="Proteomes" id="UP000427825"/>
    </source>
</evidence>
<evidence type="ECO:0000313" key="14">
    <source>
        <dbReference type="Proteomes" id="UP000095725"/>
    </source>
</evidence>
<reference evidence="13 14" key="1">
    <citation type="submission" date="2015-09" db="EMBL/GenBank/DDBJ databases">
        <authorList>
            <consortium name="Pathogen Informatics"/>
        </authorList>
    </citation>
    <scope>NUCLEOTIDE SEQUENCE [LARGE SCALE GENOMIC DNA]</scope>
    <source>
        <strain evidence="1 13">2789STDY5834880</strain>
        <strain evidence="2 14">2789STDY5834946</strain>
    </source>
</reference>
<evidence type="ECO:0000313" key="13">
    <source>
        <dbReference type="Proteomes" id="UP000095657"/>
    </source>
</evidence>
<evidence type="ECO:0000313" key="5">
    <source>
        <dbReference type="EMBL" id="KAA5493666.1"/>
    </source>
</evidence>
<evidence type="ECO:0000313" key="2">
    <source>
        <dbReference type="EMBL" id="CUP66409.1"/>
    </source>
</evidence>
<dbReference type="STRING" id="47678.ERS852494_01122"/>
<dbReference type="Proteomes" id="UP001060260">
    <property type="component" value="Chromosome"/>
</dbReference>
<dbReference type="Proteomes" id="UP000475905">
    <property type="component" value="Unassembled WGS sequence"/>
</dbReference>